<dbReference type="EMBL" id="JARGEQ010000006">
    <property type="protein sequence ID" value="MDF1584988.1"/>
    <property type="molecule type" value="Genomic_DNA"/>
</dbReference>
<feature type="domain" description="Rubrerythrin diiron-binding" evidence="2">
    <location>
        <begin position="19"/>
        <end position="155"/>
    </location>
</feature>
<accession>A0AAP3UXA2</accession>
<evidence type="ECO:0000313" key="4">
    <source>
        <dbReference type="Proteomes" id="UP001301140"/>
    </source>
</evidence>
<dbReference type="PIRSF" id="PIRSF035918">
    <property type="entry name" value="UCP035918_rubreryth_DUF125"/>
    <property type="match status" value="1"/>
</dbReference>
<dbReference type="PANTHER" id="PTHR33531">
    <property type="entry name" value="RUBRERYTHRIN SUBFAMILY"/>
    <property type="match status" value="1"/>
</dbReference>
<keyword evidence="1" id="KW-1133">Transmembrane helix</keyword>
<dbReference type="Proteomes" id="UP001301140">
    <property type="component" value="Unassembled WGS sequence"/>
</dbReference>
<dbReference type="InterPro" id="IPR017040">
    <property type="entry name" value="UCP035918_rubreryth/DUF125"/>
</dbReference>
<dbReference type="CDD" id="cd01045">
    <property type="entry name" value="Ferritin_like_AB"/>
    <property type="match status" value="1"/>
</dbReference>
<comment type="caution">
    <text evidence="3">The sequence shown here is derived from an EMBL/GenBank/DDBJ whole genome shotgun (WGS) entry which is preliminary data.</text>
</comment>
<dbReference type="Gene3D" id="1.20.1260.10">
    <property type="match status" value="1"/>
</dbReference>
<organism evidence="3 4">
    <name type="scientific">Marinimicrococcus flavescens</name>
    <dbReference type="NCBI Taxonomy" id="3031815"/>
    <lineage>
        <taxon>Bacteria</taxon>
        <taxon>Pseudomonadati</taxon>
        <taxon>Pseudomonadota</taxon>
        <taxon>Alphaproteobacteria</taxon>
        <taxon>Geminicoccales</taxon>
        <taxon>Geminicoccaceae</taxon>
        <taxon>Marinimicrococcus</taxon>
    </lineage>
</organism>
<evidence type="ECO:0000259" key="2">
    <source>
        <dbReference type="Pfam" id="PF02915"/>
    </source>
</evidence>
<reference evidence="3 4" key="1">
    <citation type="submission" date="2023-03" db="EMBL/GenBank/DDBJ databases">
        <title>YIM 152171 draft genome.</title>
        <authorList>
            <person name="Yang Z."/>
        </authorList>
    </citation>
    <scope>NUCLEOTIDE SEQUENCE [LARGE SCALE GENOMIC DNA]</scope>
    <source>
        <strain evidence="3 4">YIM 152171</strain>
    </source>
</reference>
<sequence length="326" mass="36000">MLGFALRPQKRLADLSEREILALAIALEEEDGRIYRDYVDGLRDDYPASARVFEEMAAEESGHRRMLIDLFRERYGEHIPLVRREDVRGFLRRRPLWLSRPLKIEAVRRQAEELEAEAQNFYRKAAARVSDAGLRKLLVDLAEAEADHVSLAHRLEEKHLAGDAAASEERAAHRRFVLQFVQPGLAGLMDGSVSTLAPLFAAAFATGDSWSAFLVGLAASIGAGISMGFAEALSDDGQLTGRGHPWLRGWVCGFMTTLGGVGHTLPYLIPDFQIATALAVAVVLVELWAIAWIRARYMDTPFLQAAYQIVLGGFLVFLSGILIGNA</sequence>
<protein>
    <submittedName>
        <fullName evidence="3">Ferritin family protein</fullName>
    </submittedName>
</protein>
<dbReference type="InterPro" id="IPR012347">
    <property type="entry name" value="Ferritin-like"/>
</dbReference>
<evidence type="ECO:0000313" key="3">
    <source>
        <dbReference type="EMBL" id="MDF1584988.1"/>
    </source>
</evidence>
<dbReference type="InterPro" id="IPR009078">
    <property type="entry name" value="Ferritin-like_SF"/>
</dbReference>
<dbReference type="NCBIfam" id="NF045676">
    <property type="entry name" value="FeExpMbfA"/>
    <property type="match status" value="1"/>
</dbReference>
<name>A0AAP3UXA2_9PROT</name>
<dbReference type="GO" id="GO:0046872">
    <property type="term" value="F:metal ion binding"/>
    <property type="evidence" value="ECO:0007669"/>
    <property type="project" value="InterPro"/>
</dbReference>
<gene>
    <name evidence="3" type="ORF">PZ740_01150</name>
</gene>
<dbReference type="InterPro" id="IPR003251">
    <property type="entry name" value="Rr_diiron-bd_dom"/>
</dbReference>
<feature type="transmembrane region" description="Helical" evidence="1">
    <location>
        <begin position="184"/>
        <end position="204"/>
    </location>
</feature>
<dbReference type="SUPFAM" id="SSF47240">
    <property type="entry name" value="Ferritin-like"/>
    <property type="match status" value="1"/>
</dbReference>
<feature type="transmembrane region" description="Helical" evidence="1">
    <location>
        <begin position="274"/>
        <end position="293"/>
    </location>
</feature>
<feature type="transmembrane region" description="Helical" evidence="1">
    <location>
        <begin position="210"/>
        <end position="234"/>
    </location>
</feature>
<keyword evidence="1" id="KW-0812">Transmembrane</keyword>
<keyword evidence="4" id="KW-1185">Reference proteome</keyword>
<dbReference type="GO" id="GO:0016491">
    <property type="term" value="F:oxidoreductase activity"/>
    <property type="evidence" value="ECO:0007669"/>
    <property type="project" value="InterPro"/>
</dbReference>
<evidence type="ECO:0000256" key="1">
    <source>
        <dbReference type="SAM" id="Phobius"/>
    </source>
</evidence>
<feature type="transmembrane region" description="Helical" evidence="1">
    <location>
        <begin position="246"/>
        <end position="268"/>
    </location>
</feature>
<dbReference type="PANTHER" id="PTHR33531:SF10">
    <property type="entry name" value="BLR7895 PROTEIN"/>
    <property type="match status" value="1"/>
</dbReference>
<dbReference type="AlphaFoldDB" id="A0AAP3UXA2"/>
<dbReference type="RefSeq" id="WP_327787396.1">
    <property type="nucleotide sequence ID" value="NZ_JARGEQ010000006.1"/>
</dbReference>
<feature type="transmembrane region" description="Helical" evidence="1">
    <location>
        <begin position="305"/>
        <end position="324"/>
    </location>
</feature>
<proteinExistence type="predicted"/>
<keyword evidence="1" id="KW-0472">Membrane</keyword>
<dbReference type="Pfam" id="PF02915">
    <property type="entry name" value="Rubrerythrin"/>
    <property type="match status" value="1"/>
</dbReference>